<evidence type="ECO:0000313" key="5">
    <source>
        <dbReference type="Proteomes" id="UP000188318"/>
    </source>
</evidence>
<dbReference type="Proteomes" id="UP000188318">
    <property type="component" value="Unassembled WGS sequence"/>
</dbReference>
<keyword evidence="3" id="KW-0560">Oxidoreductase</keyword>
<evidence type="ECO:0008006" key="6">
    <source>
        <dbReference type="Google" id="ProtNLM"/>
    </source>
</evidence>
<dbReference type="PRINTS" id="PR00081">
    <property type="entry name" value="GDHRDH"/>
</dbReference>
<dbReference type="CDD" id="cd05233">
    <property type="entry name" value="SDR_c"/>
    <property type="match status" value="1"/>
</dbReference>
<evidence type="ECO:0000256" key="1">
    <source>
        <dbReference type="ARBA" id="ARBA00006484"/>
    </source>
</evidence>
<dbReference type="InterPro" id="IPR036291">
    <property type="entry name" value="NAD(P)-bd_dom_sf"/>
</dbReference>
<dbReference type="InterPro" id="IPR052178">
    <property type="entry name" value="Sec_Metab_Biosynth_SDR"/>
</dbReference>
<dbReference type="GO" id="GO:0016491">
    <property type="term" value="F:oxidoreductase activity"/>
    <property type="evidence" value="ECO:0007669"/>
    <property type="project" value="UniProtKB-KW"/>
</dbReference>
<reference evidence="5" key="1">
    <citation type="journal article" date="2017" name="Genome Biol.">
        <title>Comparative genomics reveals high biological diversity and specific adaptations in the industrially and medically important fungal genus Aspergillus.</title>
        <authorList>
            <person name="de Vries R.P."/>
            <person name="Riley R."/>
            <person name="Wiebenga A."/>
            <person name="Aguilar-Osorio G."/>
            <person name="Amillis S."/>
            <person name="Uchima C.A."/>
            <person name="Anderluh G."/>
            <person name="Asadollahi M."/>
            <person name="Askin M."/>
            <person name="Barry K."/>
            <person name="Battaglia E."/>
            <person name="Bayram O."/>
            <person name="Benocci T."/>
            <person name="Braus-Stromeyer S.A."/>
            <person name="Caldana C."/>
            <person name="Canovas D."/>
            <person name="Cerqueira G.C."/>
            <person name="Chen F."/>
            <person name="Chen W."/>
            <person name="Choi C."/>
            <person name="Clum A."/>
            <person name="Dos Santos R.A."/>
            <person name="Damasio A.R."/>
            <person name="Diallinas G."/>
            <person name="Emri T."/>
            <person name="Fekete E."/>
            <person name="Flipphi M."/>
            <person name="Freyberg S."/>
            <person name="Gallo A."/>
            <person name="Gournas C."/>
            <person name="Habgood R."/>
            <person name="Hainaut M."/>
            <person name="Harispe M.L."/>
            <person name="Henrissat B."/>
            <person name="Hilden K.S."/>
            <person name="Hope R."/>
            <person name="Hossain A."/>
            <person name="Karabika E."/>
            <person name="Karaffa L."/>
            <person name="Karanyi Z."/>
            <person name="Krasevec N."/>
            <person name="Kuo A."/>
            <person name="Kusch H."/>
            <person name="LaButti K."/>
            <person name="Lagendijk E.L."/>
            <person name="Lapidus A."/>
            <person name="Levasseur A."/>
            <person name="Lindquist E."/>
            <person name="Lipzen A."/>
            <person name="Logrieco A.F."/>
            <person name="MacCabe A."/>
            <person name="Maekelae M.R."/>
            <person name="Malavazi I."/>
            <person name="Melin P."/>
            <person name="Meyer V."/>
            <person name="Mielnichuk N."/>
            <person name="Miskei M."/>
            <person name="Molnar A.P."/>
            <person name="Mule G."/>
            <person name="Ngan C.Y."/>
            <person name="Orejas M."/>
            <person name="Orosz E."/>
            <person name="Ouedraogo J.P."/>
            <person name="Overkamp K.M."/>
            <person name="Park H.-S."/>
            <person name="Perrone G."/>
            <person name="Piumi F."/>
            <person name="Punt P.J."/>
            <person name="Ram A.F."/>
            <person name="Ramon A."/>
            <person name="Rauscher S."/>
            <person name="Record E."/>
            <person name="Riano-Pachon D.M."/>
            <person name="Robert V."/>
            <person name="Roehrig J."/>
            <person name="Ruller R."/>
            <person name="Salamov A."/>
            <person name="Salih N.S."/>
            <person name="Samson R.A."/>
            <person name="Sandor E."/>
            <person name="Sanguinetti M."/>
            <person name="Schuetze T."/>
            <person name="Sepcic K."/>
            <person name="Shelest E."/>
            <person name="Sherlock G."/>
            <person name="Sophianopoulou V."/>
            <person name="Squina F.M."/>
            <person name="Sun H."/>
            <person name="Susca A."/>
            <person name="Todd R.B."/>
            <person name="Tsang A."/>
            <person name="Unkles S.E."/>
            <person name="van de Wiele N."/>
            <person name="van Rossen-Uffink D."/>
            <person name="Oliveira J.V."/>
            <person name="Vesth T.C."/>
            <person name="Visser J."/>
            <person name="Yu J.-H."/>
            <person name="Zhou M."/>
            <person name="Andersen M.R."/>
            <person name="Archer D.B."/>
            <person name="Baker S.E."/>
            <person name="Benoit I."/>
            <person name="Brakhage A.A."/>
            <person name="Braus G.H."/>
            <person name="Fischer R."/>
            <person name="Frisvad J.C."/>
            <person name="Goldman G.H."/>
            <person name="Houbraken J."/>
            <person name="Oakley B."/>
            <person name="Pocsi I."/>
            <person name="Scazzocchio C."/>
            <person name="Seiboth B."/>
            <person name="vanKuyk P.A."/>
            <person name="Wortman J."/>
            <person name="Dyer P.S."/>
            <person name="Grigoriev I.V."/>
        </authorList>
    </citation>
    <scope>NUCLEOTIDE SEQUENCE [LARGE SCALE GENOMIC DNA]</scope>
    <source>
        <strain evidence="5">ITEM 5010</strain>
    </source>
</reference>
<gene>
    <name evidence="4" type="ORF">ASPCADRAFT_209822</name>
</gene>
<keyword evidence="2" id="KW-0521">NADP</keyword>
<protein>
    <recommendedName>
        <fullName evidence="6">Short chain dehydrogenase/reductase family</fullName>
    </recommendedName>
</protein>
<dbReference type="EMBL" id="KV907505">
    <property type="protein sequence ID" value="OOF93233.1"/>
    <property type="molecule type" value="Genomic_DNA"/>
</dbReference>
<dbReference type="AlphaFoldDB" id="A0A1R3RFI8"/>
<dbReference type="SUPFAM" id="SSF51735">
    <property type="entry name" value="NAD(P)-binding Rossmann-fold domains"/>
    <property type="match status" value="1"/>
</dbReference>
<sequence>MSHLQASQLFSVDGLVVIVTGGGSGLGRTMALTLAENGASKVFILGRREEALQETAALSKKGSIIPVKADISSKESLQAAYDTIAAQTDHVNLLIANSGVVGDTTMRPPGPKPDGSIPSLSEIRDHLWSFPTEEFSSVMDVNVTGTYYTVLAFLPLLDAANQRRPAPVKNQPAAPTAQVIITSSIAAFNRRVAFNFAYNLSKAATNHLIKILSTTLTPYHIRVNGIAPGLYLSEMTTSSFGFEDLGVSDGSFPSQMVPLTRAGSEQEFAGMVLWMASASGAYINGNITVTDGGRLSTVPCTY</sequence>
<evidence type="ECO:0000313" key="4">
    <source>
        <dbReference type="EMBL" id="OOF93233.1"/>
    </source>
</evidence>
<accession>A0A1R3RFI8</accession>
<keyword evidence="5" id="KW-1185">Reference proteome</keyword>
<evidence type="ECO:0000256" key="3">
    <source>
        <dbReference type="ARBA" id="ARBA00023002"/>
    </source>
</evidence>
<name>A0A1R3RFI8_ASPC5</name>
<dbReference type="OrthoDB" id="2962696at2759"/>
<proteinExistence type="inferred from homology"/>
<dbReference type="VEuPathDB" id="FungiDB:ASPCADRAFT_209822"/>
<evidence type="ECO:0000256" key="2">
    <source>
        <dbReference type="ARBA" id="ARBA00022857"/>
    </source>
</evidence>
<dbReference type="PANTHER" id="PTHR43618:SF18">
    <property type="entry name" value="SHORT CHAIN DEHYDROGENASE_REDUCTASE FAMILY (AFU_ORTHOLOGUE AFUA_5G12480)"/>
    <property type="match status" value="1"/>
</dbReference>
<dbReference type="STRING" id="602072.A0A1R3RFI8"/>
<dbReference type="PANTHER" id="PTHR43618">
    <property type="entry name" value="7-ALPHA-HYDROXYSTEROID DEHYDROGENASE"/>
    <property type="match status" value="1"/>
</dbReference>
<organism evidence="4 5">
    <name type="scientific">Aspergillus carbonarius (strain ITEM 5010)</name>
    <dbReference type="NCBI Taxonomy" id="602072"/>
    <lineage>
        <taxon>Eukaryota</taxon>
        <taxon>Fungi</taxon>
        <taxon>Dikarya</taxon>
        <taxon>Ascomycota</taxon>
        <taxon>Pezizomycotina</taxon>
        <taxon>Eurotiomycetes</taxon>
        <taxon>Eurotiomycetidae</taxon>
        <taxon>Eurotiales</taxon>
        <taxon>Aspergillaceae</taxon>
        <taxon>Aspergillus</taxon>
        <taxon>Aspergillus subgen. Circumdati</taxon>
    </lineage>
</organism>
<dbReference type="InterPro" id="IPR002347">
    <property type="entry name" value="SDR_fam"/>
</dbReference>
<dbReference type="Pfam" id="PF00106">
    <property type="entry name" value="adh_short"/>
    <property type="match status" value="1"/>
</dbReference>
<dbReference type="Gene3D" id="3.40.50.720">
    <property type="entry name" value="NAD(P)-binding Rossmann-like Domain"/>
    <property type="match status" value="1"/>
</dbReference>
<comment type="similarity">
    <text evidence="1">Belongs to the short-chain dehydrogenases/reductases (SDR) family.</text>
</comment>
<dbReference type="OMA" id="SQTDHVD"/>